<reference evidence="1" key="1">
    <citation type="submission" date="2020-07" db="EMBL/GenBank/DDBJ databases">
        <title>Ethylene signaling mediates host invasion by parasitic plants.</title>
        <authorList>
            <person name="Yoshida S."/>
        </authorList>
    </citation>
    <scope>NUCLEOTIDE SEQUENCE</scope>
    <source>
        <strain evidence="1">Okayama</strain>
    </source>
</reference>
<gene>
    <name evidence="1" type="ORF">PHJA_000750700</name>
</gene>
<proteinExistence type="predicted"/>
<dbReference type="EMBL" id="BMAC01000118">
    <property type="protein sequence ID" value="GFP86068.1"/>
    <property type="molecule type" value="Genomic_DNA"/>
</dbReference>
<dbReference type="AlphaFoldDB" id="A0A830BM16"/>
<protein>
    <submittedName>
        <fullName evidence="1">Secologanin synthase</fullName>
    </submittedName>
</protein>
<name>A0A830BM16_9LAMI</name>
<evidence type="ECO:0000313" key="2">
    <source>
        <dbReference type="Proteomes" id="UP000653305"/>
    </source>
</evidence>
<sequence length="55" mass="6507">MKGNSYRFLFGDMREANLMYEKAYSKPIGIDEYILLRLMPNILDTIEKYGIFLIP</sequence>
<dbReference type="OrthoDB" id="1470350at2759"/>
<accession>A0A830BM16</accession>
<dbReference type="Proteomes" id="UP000653305">
    <property type="component" value="Unassembled WGS sequence"/>
</dbReference>
<evidence type="ECO:0000313" key="1">
    <source>
        <dbReference type="EMBL" id="GFP86068.1"/>
    </source>
</evidence>
<keyword evidence="2" id="KW-1185">Reference proteome</keyword>
<comment type="caution">
    <text evidence="1">The sequence shown here is derived from an EMBL/GenBank/DDBJ whole genome shotgun (WGS) entry which is preliminary data.</text>
</comment>
<organism evidence="1 2">
    <name type="scientific">Phtheirospermum japonicum</name>
    <dbReference type="NCBI Taxonomy" id="374723"/>
    <lineage>
        <taxon>Eukaryota</taxon>
        <taxon>Viridiplantae</taxon>
        <taxon>Streptophyta</taxon>
        <taxon>Embryophyta</taxon>
        <taxon>Tracheophyta</taxon>
        <taxon>Spermatophyta</taxon>
        <taxon>Magnoliopsida</taxon>
        <taxon>eudicotyledons</taxon>
        <taxon>Gunneridae</taxon>
        <taxon>Pentapetalae</taxon>
        <taxon>asterids</taxon>
        <taxon>lamiids</taxon>
        <taxon>Lamiales</taxon>
        <taxon>Orobanchaceae</taxon>
        <taxon>Orobanchaceae incertae sedis</taxon>
        <taxon>Phtheirospermum</taxon>
    </lineage>
</organism>